<dbReference type="AlphaFoldDB" id="X1PZE0"/>
<feature type="non-terminal residue" evidence="1">
    <location>
        <position position="1"/>
    </location>
</feature>
<organism evidence="1">
    <name type="scientific">marine sediment metagenome</name>
    <dbReference type="NCBI Taxonomy" id="412755"/>
    <lineage>
        <taxon>unclassified sequences</taxon>
        <taxon>metagenomes</taxon>
        <taxon>ecological metagenomes</taxon>
    </lineage>
</organism>
<proteinExistence type="predicted"/>
<protein>
    <submittedName>
        <fullName evidence="1">Uncharacterized protein</fullName>
    </submittedName>
</protein>
<gene>
    <name evidence="1" type="ORF">S06H3_42143</name>
</gene>
<accession>X1PZE0</accession>
<sequence>FAIVSSCSSFWGGALGVKVDLVMKETLKPRIKNRILKEAVYI</sequence>
<reference evidence="1" key="1">
    <citation type="journal article" date="2014" name="Front. Microbiol.">
        <title>High frequency of phylogenetically diverse reductive dehalogenase-homologous genes in deep subseafloor sedimentary metagenomes.</title>
        <authorList>
            <person name="Kawai M."/>
            <person name="Futagami T."/>
            <person name="Toyoda A."/>
            <person name="Takaki Y."/>
            <person name="Nishi S."/>
            <person name="Hori S."/>
            <person name="Arai W."/>
            <person name="Tsubouchi T."/>
            <person name="Morono Y."/>
            <person name="Uchiyama I."/>
            <person name="Ito T."/>
            <person name="Fujiyama A."/>
            <person name="Inagaki F."/>
            <person name="Takami H."/>
        </authorList>
    </citation>
    <scope>NUCLEOTIDE SEQUENCE</scope>
    <source>
        <strain evidence="1">Expedition CK06-06</strain>
    </source>
</reference>
<comment type="caution">
    <text evidence="1">The sequence shown here is derived from an EMBL/GenBank/DDBJ whole genome shotgun (WGS) entry which is preliminary data.</text>
</comment>
<dbReference type="EMBL" id="BARV01026030">
    <property type="protein sequence ID" value="GAI36319.1"/>
    <property type="molecule type" value="Genomic_DNA"/>
</dbReference>
<name>X1PZE0_9ZZZZ</name>
<evidence type="ECO:0000313" key="1">
    <source>
        <dbReference type="EMBL" id="GAI36319.1"/>
    </source>
</evidence>